<keyword evidence="1" id="KW-0732">Signal</keyword>
<dbReference type="InterPro" id="IPR013783">
    <property type="entry name" value="Ig-like_fold"/>
</dbReference>
<proteinExistence type="predicted"/>
<evidence type="ECO:0000313" key="3">
    <source>
        <dbReference type="Proteomes" id="UP000217083"/>
    </source>
</evidence>
<accession>A0A263BUX8</accession>
<dbReference type="EMBL" id="NPIA01000002">
    <property type="protein sequence ID" value="OZM57553.1"/>
    <property type="molecule type" value="Genomic_DNA"/>
</dbReference>
<dbReference type="RefSeq" id="WP_094922266.1">
    <property type="nucleotide sequence ID" value="NZ_NPIA01000002.1"/>
</dbReference>
<reference evidence="2 3" key="2">
    <citation type="submission" date="2017-09" db="EMBL/GenBank/DDBJ databases">
        <title>Bacillus patelloidae sp. nov., isolated from the intestinal tract of a marine limpet.</title>
        <authorList>
            <person name="Liu R."/>
            <person name="Dong C."/>
            <person name="Shao Z."/>
        </authorList>
    </citation>
    <scope>NUCLEOTIDE SEQUENCE [LARGE SCALE GENOMIC DNA]</scope>
    <source>
        <strain evidence="2 3">SA5d-4</strain>
    </source>
</reference>
<feature type="signal peptide" evidence="1">
    <location>
        <begin position="1"/>
        <end position="27"/>
    </location>
</feature>
<dbReference type="Gene3D" id="2.60.40.10">
    <property type="entry name" value="Immunoglobulins"/>
    <property type="match status" value="1"/>
</dbReference>
<feature type="chain" id="PRO_5012333983" description="CARDB domain-containing protein" evidence="1">
    <location>
        <begin position="28"/>
        <end position="454"/>
    </location>
</feature>
<comment type="caution">
    <text evidence="2">The sequence shown here is derived from an EMBL/GenBank/DDBJ whole genome shotgun (WGS) entry which is preliminary data.</text>
</comment>
<evidence type="ECO:0000313" key="2">
    <source>
        <dbReference type="EMBL" id="OZM57553.1"/>
    </source>
</evidence>
<name>A0A263BUX8_9BACI</name>
<dbReference type="Proteomes" id="UP000217083">
    <property type="component" value="Unassembled WGS sequence"/>
</dbReference>
<reference evidence="3" key="1">
    <citation type="submission" date="2017-08" db="EMBL/GenBank/DDBJ databases">
        <authorList>
            <person name="Huang Z."/>
        </authorList>
    </citation>
    <scope>NUCLEOTIDE SEQUENCE [LARGE SCALE GENOMIC DNA]</scope>
    <source>
        <strain evidence="3">SA5d-4</strain>
    </source>
</reference>
<organism evidence="2 3">
    <name type="scientific">Lottiidibacillus patelloidae</name>
    <dbReference type="NCBI Taxonomy" id="2670334"/>
    <lineage>
        <taxon>Bacteria</taxon>
        <taxon>Bacillati</taxon>
        <taxon>Bacillota</taxon>
        <taxon>Bacilli</taxon>
        <taxon>Bacillales</taxon>
        <taxon>Bacillaceae</taxon>
        <taxon>Lottiidibacillus</taxon>
    </lineage>
</organism>
<evidence type="ECO:0008006" key="4">
    <source>
        <dbReference type="Google" id="ProtNLM"/>
    </source>
</evidence>
<evidence type="ECO:0000256" key="1">
    <source>
        <dbReference type="SAM" id="SignalP"/>
    </source>
</evidence>
<protein>
    <recommendedName>
        <fullName evidence="4">CARDB domain-containing protein</fullName>
    </recommendedName>
</protein>
<keyword evidence="3" id="KW-1185">Reference proteome</keyword>
<dbReference type="AlphaFoldDB" id="A0A263BUX8"/>
<sequence length="454" mass="51034">MMRKKLISALIVLALAFSFIASTTSTANGNGKGSGNGNLDPFSMQVIALAGEVGTDVYIKVSNELEGYELPNELKKVQLKYIVNGETITHNVKGIALSNGLYEVASLTDLFAYEELHAKIHIDDDQTGVKKVLKGSTTVLLRPDVEVGEIEVPEGIKAGETFNISFQVSEINGDIGGSTLVSVMHGENLLYSTIVQVPKGEGVNVTIPLTFGDPGMYDLTVTASDLYNEDLAVNIADYDTTNNINTKTIEVLSSTEPIFFKAMYSYIEMDYVAHDHSDYIQEFFYIKFYDNASSFDGGDAFDLTRGSLQVKVEADTGFSKEWQFDLSELAAFAQETGASHYVVDNNYVWNKIYYFEDYNDINTGEWIQQRYIYNNFFTFYGEESSVHFQYWVDDLDTADSIYIEAKLTNENGDTWSIAKDIILDATETYYFEGYHYLGYYYYKAKWYKVTGLTL</sequence>
<gene>
    <name evidence="2" type="ORF">CIB95_04055</name>
</gene>